<evidence type="ECO:0000256" key="5">
    <source>
        <dbReference type="PROSITE-ProRule" id="PRU01087"/>
    </source>
</evidence>
<evidence type="ECO:0000256" key="1">
    <source>
        <dbReference type="ARBA" id="ARBA00004141"/>
    </source>
</evidence>
<dbReference type="PANTHER" id="PTHR14568:SF8">
    <property type="entry name" value="EXPERA DOMAIN-CONTAINING PROTEIN"/>
    <property type="match status" value="1"/>
</dbReference>
<dbReference type="AlphaFoldDB" id="A0A8S4PSA3"/>
<feature type="transmembrane region" description="Helical" evidence="6">
    <location>
        <begin position="148"/>
        <end position="169"/>
    </location>
</feature>
<dbReference type="InterPro" id="IPR033118">
    <property type="entry name" value="EXPERA"/>
</dbReference>
<gene>
    <name evidence="8" type="ORF">OFUS_LOCUS21351</name>
</gene>
<dbReference type="InterPro" id="IPR059044">
    <property type="entry name" value="TM_Tm6sf1/2"/>
</dbReference>
<evidence type="ECO:0000313" key="8">
    <source>
        <dbReference type="EMBL" id="CAH1797005.1"/>
    </source>
</evidence>
<protein>
    <recommendedName>
        <fullName evidence="7">EXPERA domain-containing protein</fullName>
    </recommendedName>
</protein>
<keyword evidence="3 5" id="KW-1133">Transmembrane helix</keyword>
<dbReference type="Proteomes" id="UP000749559">
    <property type="component" value="Unassembled WGS sequence"/>
</dbReference>
<feature type="transmembrane region" description="Helical" evidence="6">
    <location>
        <begin position="103"/>
        <end position="122"/>
    </location>
</feature>
<organism evidence="8 9">
    <name type="scientific">Owenia fusiformis</name>
    <name type="common">Polychaete worm</name>
    <dbReference type="NCBI Taxonomy" id="6347"/>
    <lineage>
        <taxon>Eukaryota</taxon>
        <taxon>Metazoa</taxon>
        <taxon>Spiralia</taxon>
        <taxon>Lophotrochozoa</taxon>
        <taxon>Annelida</taxon>
        <taxon>Polychaeta</taxon>
        <taxon>Sedentaria</taxon>
        <taxon>Canalipalpata</taxon>
        <taxon>Sabellida</taxon>
        <taxon>Oweniida</taxon>
        <taxon>Oweniidae</taxon>
        <taxon>Owenia</taxon>
    </lineage>
</organism>
<keyword evidence="9" id="KW-1185">Reference proteome</keyword>
<dbReference type="OrthoDB" id="8181520at2759"/>
<dbReference type="PANTHER" id="PTHR14568">
    <property type="entry name" value="TRANSMEMBRANE SUPERFAMILY 6 MEMBER 1/2"/>
    <property type="match status" value="1"/>
</dbReference>
<dbReference type="EMBL" id="CAIIXF020000010">
    <property type="protein sequence ID" value="CAH1797005.1"/>
    <property type="molecule type" value="Genomic_DNA"/>
</dbReference>
<keyword evidence="2 5" id="KW-0812">Transmembrane</keyword>
<accession>A0A8S4PSA3</accession>
<evidence type="ECO:0000256" key="2">
    <source>
        <dbReference type="ARBA" id="ARBA00022692"/>
    </source>
</evidence>
<feature type="transmembrane region" description="Helical" evidence="6">
    <location>
        <begin position="39"/>
        <end position="61"/>
    </location>
</feature>
<feature type="transmembrane region" description="Helical" evidence="6">
    <location>
        <begin position="73"/>
        <end position="91"/>
    </location>
</feature>
<keyword evidence="4 5" id="KW-0472">Membrane</keyword>
<feature type="domain" description="EXPERA" evidence="7">
    <location>
        <begin position="1"/>
        <end position="117"/>
    </location>
</feature>
<feature type="non-terminal residue" evidence="8">
    <location>
        <position position="210"/>
    </location>
</feature>
<comment type="caution">
    <text evidence="8">The sequence shown here is derived from an EMBL/GenBank/DDBJ whole genome shotgun (WGS) entry which is preliminary data.</text>
</comment>
<evidence type="ECO:0000256" key="4">
    <source>
        <dbReference type="ARBA" id="ARBA00023136"/>
    </source>
</evidence>
<evidence type="ECO:0000256" key="3">
    <source>
        <dbReference type="ARBA" id="ARBA00022989"/>
    </source>
</evidence>
<evidence type="ECO:0000313" key="9">
    <source>
        <dbReference type="Proteomes" id="UP000749559"/>
    </source>
</evidence>
<evidence type="ECO:0000256" key="6">
    <source>
        <dbReference type="SAM" id="Phobius"/>
    </source>
</evidence>
<proteinExistence type="predicted"/>
<evidence type="ECO:0000259" key="7">
    <source>
        <dbReference type="PROSITE" id="PS51751"/>
    </source>
</evidence>
<sequence length="210" mass="24041">MAMGCFASVVDLIIALENDGVIEGFMTFYLKSGEAYLKSAYGTVLCYWDGIAHYAMYLMMLSALSWGDNFREIGLYWAGSISHSMIVFMPGNVLGKYGVKWSLMLNVPYMIFPFMAGARFLMERPKLAISSTEAQSSHVSIWRRPLDFFFILFNIAASLIALLRGFAVLGCKMDLTKDYIEFYEPYLLDNGIYPKIQMLVYLFYFLPFYI</sequence>
<reference evidence="8" key="1">
    <citation type="submission" date="2022-03" db="EMBL/GenBank/DDBJ databases">
        <authorList>
            <person name="Martin C."/>
        </authorList>
    </citation>
    <scope>NUCLEOTIDE SEQUENCE</scope>
</reference>
<dbReference type="Pfam" id="PF26083">
    <property type="entry name" value="TM_Tm6sf2"/>
    <property type="match status" value="1"/>
</dbReference>
<dbReference type="GO" id="GO:0016020">
    <property type="term" value="C:membrane"/>
    <property type="evidence" value="ECO:0007669"/>
    <property type="project" value="UniProtKB-SubCell"/>
</dbReference>
<comment type="subcellular location">
    <subcellularLocation>
        <location evidence="1">Membrane</location>
        <topology evidence="1">Multi-pass membrane protein</topology>
    </subcellularLocation>
</comment>
<dbReference type="PROSITE" id="PS51751">
    <property type="entry name" value="EXPERA"/>
    <property type="match status" value="1"/>
</dbReference>
<name>A0A8S4PSA3_OWEFU</name>